<dbReference type="AlphaFoldDB" id="A0A2K9LLL1"/>
<keyword evidence="1" id="KW-0472">Membrane</keyword>
<feature type="transmembrane region" description="Helical" evidence="1">
    <location>
        <begin position="33"/>
        <end position="53"/>
    </location>
</feature>
<dbReference type="SUPFAM" id="SSF52833">
    <property type="entry name" value="Thioredoxin-like"/>
    <property type="match status" value="1"/>
</dbReference>
<dbReference type="Pfam" id="PF00578">
    <property type="entry name" value="AhpC-TSA"/>
    <property type="match status" value="1"/>
</dbReference>
<name>A0A2K9LLL1_9GAMM</name>
<dbReference type="RefSeq" id="WP_101894550.1">
    <property type="nucleotide sequence ID" value="NZ_CP022684.1"/>
</dbReference>
<sequence>MNRVKSVFISLYLTLLVVGLVRALWQLSVQPAWGWVVLALLPALGFFGWVFGFRVARTGYASVVMWAAPLIASVAMLISGVTLVEPWIWVLDVGLGGALLYVLWYSRYGARDSLVLQCGNTLPELVFETEHGQRVSTQDFKGPLLLLFYRGNWCPLCMAQIREVADQYNELAAKGVNLLMISPQSHNNTAALAQRFSVPMQFLVDRDLAAARKLGIEAVAGLPAGLEVLGYDSDTVMPTVVITDAKHNIIFVDQTDNYRVRPEPATFMQALAAAGL</sequence>
<dbReference type="InterPro" id="IPR036249">
    <property type="entry name" value="Thioredoxin-like_sf"/>
</dbReference>
<gene>
    <name evidence="3" type="ORF">Kalk_12365</name>
</gene>
<dbReference type="GO" id="GO:0016209">
    <property type="term" value="F:antioxidant activity"/>
    <property type="evidence" value="ECO:0007669"/>
    <property type="project" value="InterPro"/>
</dbReference>
<reference evidence="4" key="1">
    <citation type="submission" date="2017-08" db="EMBL/GenBank/DDBJ databases">
        <title>Direct submision.</title>
        <authorList>
            <person name="Kim S.-J."/>
            <person name="Rhee S.-K."/>
        </authorList>
    </citation>
    <scope>NUCLEOTIDE SEQUENCE [LARGE SCALE GENOMIC DNA]</scope>
    <source>
        <strain evidence="4">GI5</strain>
    </source>
</reference>
<evidence type="ECO:0000313" key="4">
    <source>
        <dbReference type="Proteomes" id="UP000235116"/>
    </source>
</evidence>
<dbReference type="PANTHER" id="PTHR42852:SF17">
    <property type="entry name" value="THIOREDOXIN-LIKE PROTEIN HI_1115"/>
    <property type="match status" value="1"/>
</dbReference>
<dbReference type="Proteomes" id="UP000235116">
    <property type="component" value="Chromosome"/>
</dbReference>
<dbReference type="InterPro" id="IPR050553">
    <property type="entry name" value="Thioredoxin_ResA/DsbE_sf"/>
</dbReference>
<evidence type="ECO:0000259" key="2">
    <source>
        <dbReference type="PROSITE" id="PS51352"/>
    </source>
</evidence>
<keyword evidence="4" id="KW-1185">Reference proteome</keyword>
<dbReference type="PROSITE" id="PS51352">
    <property type="entry name" value="THIOREDOXIN_2"/>
    <property type="match status" value="1"/>
</dbReference>
<evidence type="ECO:0000313" key="3">
    <source>
        <dbReference type="EMBL" id="AUM13172.1"/>
    </source>
</evidence>
<feature type="transmembrane region" description="Helical" evidence="1">
    <location>
        <begin position="87"/>
        <end position="104"/>
    </location>
</feature>
<keyword evidence="1" id="KW-0812">Transmembrane</keyword>
<feature type="transmembrane region" description="Helical" evidence="1">
    <location>
        <begin position="60"/>
        <end position="81"/>
    </location>
</feature>
<dbReference type="PANTHER" id="PTHR42852">
    <property type="entry name" value="THIOL:DISULFIDE INTERCHANGE PROTEIN DSBE"/>
    <property type="match status" value="1"/>
</dbReference>
<dbReference type="KEGG" id="kak:Kalk_12365"/>
<accession>A0A2K9LLL1</accession>
<dbReference type="InterPro" id="IPR013766">
    <property type="entry name" value="Thioredoxin_domain"/>
</dbReference>
<feature type="domain" description="Thioredoxin" evidence="2">
    <location>
        <begin position="116"/>
        <end position="276"/>
    </location>
</feature>
<dbReference type="GO" id="GO:0016491">
    <property type="term" value="F:oxidoreductase activity"/>
    <property type="evidence" value="ECO:0007669"/>
    <property type="project" value="InterPro"/>
</dbReference>
<dbReference type="InterPro" id="IPR000866">
    <property type="entry name" value="AhpC/TSA"/>
</dbReference>
<protein>
    <recommendedName>
        <fullName evidence="2">Thioredoxin domain-containing protein</fullName>
    </recommendedName>
</protein>
<keyword evidence="1" id="KW-1133">Transmembrane helix</keyword>
<organism evidence="3 4">
    <name type="scientific">Ketobacter alkanivorans</name>
    <dbReference type="NCBI Taxonomy" id="1917421"/>
    <lineage>
        <taxon>Bacteria</taxon>
        <taxon>Pseudomonadati</taxon>
        <taxon>Pseudomonadota</taxon>
        <taxon>Gammaproteobacteria</taxon>
        <taxon>Pseudomonadales</taxon>
        <taxon>Ketobacteraceae</taxon>
        <taxon>Ketobacter</taxon>
    </lineage>
</organism>
<evidence type="ECO:0000256" key="1">
    <source>
        <dbReference type="SAM" id="Phobius"/>
    </source>
</evidence>
<dbReference type="OrthoDB" id="9809746at2"/>
<proteinExistence type="predicted"/>
<dbReference type="Gene3D" id="3.40.30.10">
    <property type="entry name" value="Glutaredoxin"/>
    <property type="match status" value="1"/>
</dbReference>
<dbReference type="EMBL" id="CP022684">
    <property type="protein sequence ID" value="AUM13172.1"/>
    <property type="molecule type" value="Genomic_DNA"/>
</dbReference>